<evidence type="ECO:0000256" key="1">
    <source>
        <dbReference type="SAM" id="SignalP"/>
    </source>
</evidence>
<evidence type="ECO:0000313" key="2">
    <source>
        <dbReference type="EMBL" id="KAH7089127.1"/>
    </source>
</evidence>
<dbReference type="OrthoDB" id="4821403at2759"/>
<sequence>MVRFITFLVGTTAFAADSLLALTCPPDHGPEGVRVRLPPAFDGSGHHTSWVAPPPSWYFKPWSMIYASNLQYAAFRNFQYDPTTIDASEPSGLVNDLTSFQLPGNDTIYTTYGVDTPHTTYPAVLIYAGTGILEGATSEYSMLAWGCDARGQPYYASYSTAVELSSTPAGIDIMSTSNSGPDEATFEALVKALNNLRNEEIRGLVATLTKMTQDGGRNGHPRVVSISAALRE</sequence>
<feature type="signal peptide" evidence="1">
    <location>
        <begin position="1"/>
        <end position="21"/>
    </location>
</feature>
<proteinExistence type="predicted"/>
<accession>A0A8K0RAK4</accession>
<reference evidence="2" key="1">
    <citation type="journal article" date="2021" name="Nat. Commun.">
        <title>Genetic determinants of endophytism in the Arabidopsis root mycobiome.</title>
        <authorList>
            <person name="Mesny F."/>
            <person name="Miyauchi S."/>
            <person name="Thiergart T."/>
            <person name="Pickel B."/>
            <person name="Atanasova L."/>
            <person name="Karlsson M."/>
            <person name="Huettel B."/>
            <person name="Barry K.W."/>
            <person name="Haridas S."/>
            <person name="Chen C."/>
            <person name="Bauer D."/>
            <person name="Andreopoulos W."/>
            <person name="Pangilinan J."/>
            <person name="LaButti K."/>
            <person name="Riley R."/>
            <person name="Lipzen A."/>
            <person name="Clum A."/>
            <person name="Drula E."/>
            <person name="Henrissat B."/>
            <person name="Kohler A."/>
            <person name="Grigoriev I.V."/>
            <person name="Martin F.M."/>
            <person name="Hacquard S."/>
        </authorList>
    </citation>
    <scope>NUCLEOTIDE SEQUENCE</scope>
    <source>
        <strain evidence="2">MPI-SDFR-AT-0120</strain>
    </source>
</reference>
<comment type="caution">
    <text evidence="2">The sequence shown here is derived from an EMBL/GenBank/DDBJ whole genome shotgun (WGS) entry which is preliminary data.</text>
</comment>
<organism evidence="2 3">
    <name type="scientific">Paraphoma chrysanthemicola</name>
    <dbReference type="NCBI Taxonomy" id="798071"/>
    <lineage>
        <taxon>Eukaryota</taxon>
        <taxon>Fungi</taxon>
        <taxon>Dikarya</taxon>
        <taxon>Ascomycota</taxon>
        <taxon>Pezizomycotina</taxon>
        <taxon>Dothideomycetes</taxon>
        <taxon>Pleosporomycetidae</taxon>
        <taxon>Pleosporales</taxon>
        <taxon>Pleosporineae</taxon>
        <taxon>Phaeosphaeriaceae</taxon>
        <taxon>Paraphoma</taxon>
    </lineage>
</organism>
<protein>
    <submittedName>
        <fullName evidence="2">Uncharacterized protein</fullName>
    </submittedName>
</protein>
<keyword evidence="3" id="KW-1185">Reference proteome</keyword>
<dbReference type="Proteomes" id="UP000813461">
    <property type="component" value="Unassembled WGS sequence"/>
</dbReference>
<dbReference type="EMBL" id="JAGMVJ010000007">
    <property type="protein sequence ID" value="KAH7089127.1"/>
    <property type="molecule type" value="Genomic_DNA"/>
</dbReference>
<gene>
    <name evidence="2" type="ORF">FB567DRAFT_325255</name>
</gene>
<name>A0A8K0RAK4_9PLEO</name>
<keyword evidence="1" id="KW-0732">Signal</keyword>
<dbReference type="AlphaFoldDB" id="A0A8K0RAK4"/>
<feature type="chain" id="PRO_5035444750" evidence="1">
    <location>
        <begin position="22"/>
        <end position="232"/>
    </location>
</feature>
<evidence type="ECO:0000313" key="3">
    <source>
        <dbReference type="Proteomes" id="UP000813461"/>
    </source>
</evidence>